<reference evidence="1 2" key="1">
    <citation type="submission" date="2022-04" db="EMBL/GenBank/DDBJ databases">
        <title>Hymenobacter sp. isolated from the air.</title>
        <authorList>
            <person name="Won M."/>
            <person name="Lee C.-M."/>
            <person name="Woen H.-Y."/>
            <person name="Kwon S.-W."/>
        </authorList>
    </citation>
    <scope>NUCLEOTIDE SEQUENCE [LARGE SCALE GENOMIC DNA]</scope>
    <source>
        <strain evidence="2">5413 J-13</strain>
    </source>
</reference>
<dbReference type="RefSeq" id="WP_245095185.1">
    <property type="nucleotide sequence ID" value="NZ_CP095053.1"/>
</dbReference>
<accession>A0A8T9T2D0</accession>
<dbReference type="AlphaFoldDB" id="A0A8T9T2D0"/>
<dbReference type="Proteomes" id="UP000829925">
    <property type="component" value="Chromosome"/>
</dbReference>
<evidence type="ECO:0000313" key="1">
    <source>
        <dbReference type="EMBL" id="UOR06256.1"/>
    </source>
</evidence>
<gene>
    <name evidence="1" type="ORF">MUN82_03970</name>
</gene>
<name>A0A8T9T2D0_9BACT</name>
<sequence length="95" mass="10679">MYYPYPIPTMRPALTAIILPITCQAPAPQPGSRSFLISEMTTAARRVTDISRKHPSWPQARVRSTVARELAISTVQLRYLLRKAAEQEQVSQNAN</sequence>
<evidence type="ECO:0000313" key="2">
    <source>
        <dbReference type="Proteomes" id="UP000829925"/>
    </source>
</evidence>
<keyword evidence="2" id="KW-1185">Reference proteome</keyword>
<dbReference type="EMBL" id="CP095053">
    <property type="protein sequence ID" value="UOR06256.1"/>
    <property type="molecule type" value="Genomic_DNA"/>
</dbReference>
<proteinExistence type="predicted"/>
<protein>
    <submittedName>
        <fullName evidence="1">Uncharacterized protein</fullName>
    </submittedName>
</protein>
<dbReference type="KEGG" id="haei:MUN82_03970"/>
<organism evidence="1 2">
    <name type="scientific">Hymenobacter aerilatus</name>
    <dbReference type="NCBI Taxonomy" id="2932251"/>
    <lineage>
        <taxon>Bacteria</taxon>
        <taxon>Pseudomonadati</taxon>
        <taxon>Bacteroidota</taxon>
        <taxon>Cytophagia</taxon>
        <taxon>Cytophagales</taxon>
        <taxon>Hymenobacteraceae</taxon>
        <taxon>Hymenobacter</taxon>
    </lineage>
</organism>